<dbReference type="RefSeq" id="WP_145028462.1">
    <property type="nucleotide sequence ID" value="NZ_CP036271.1"/>
</dbReference>
<gene>
    <name evidence="3" type="ORF">Pan44_13470</name>
</gene>
<dbReference type="SUPFAM" id="SSF53335">
    <property type="entry name" value="S-adenosyl-L-methionine-dependent methyltransferases"/>
    <property type="match status" value="1"/>
</dbReference>
<keyword evidence="2" id="KW-1133">Transmembrane helix</keyword>
<dbReference type="EMBL" id="CP036271">
    <property type="protein sequence ID" value="QDT53331.1"/>
    <property type="molecule type" value="Genomic_DNA"/>
</dbReference>
<dbReference type="OrthoDB" id="9761985at2"/>
<proteinExistence type="predicted"/>
<feature type="transmembrane region" description="Helical" evidence="2">
    <location>
        <begin position="349"/>
        <end position="372"/>
    </location>
</feature>
<feature type="transmembrane region" description="Helical" evidence="2">
    <location>
        <begin position="12"/>
        <end position="30"/>
    </location>
</feature>
<dbReference type="PANTHER" id="PTHR43317:SF1">
    <property type="entry name" value="THERMOSPERMINE SYNTHASE ACAULIS5"/>
    <property type="match status" value="1"/>
</dbReference>
<keyword evidence="2" id="KW-0472">Membrane</keyword>
<feature type="transmembrane region" description="Helical" evidence="2">
    <location>
        <begin position="378"/>
        <end position="397"/>
    </location>
</feature>
<reference evidence="3 4" key="1">
    <citation type="submission" date="2019-02" db="EMBL/GenBank/DDBJ databases">
        <title>Deep-cultivation of Planctomycetes and their phenomic and genomic characterization uncovers novel biology.</title>
        <authorList>
            <person name="Wiegand S."/>
            <person name="Jogler M."/>
            <person name="Boedeker C."/>
            <person name="Pinto D."/>
            <person name="Vollmers J."/>
            <person name="Rivas-Marin E."/>
            <person name="Kohn T."/>
            <person name="Peeters S.H."/>
            <person name="Heuer A."/>
            <person name="Rast P."/>
            <person name="Oberbeckmann S."/>
            <person name="Bunk B."/>
            <person name="Jeske O."/>
            <person name="Meyerdierks A."/>
            <person name="Storesund J.E."/>
            <person name="Kallscheuer N."/>
            <person name="Luecker S."/>
            <person name="Lage O.M."/>
            <person name="Pohl T."/>
            <person name="Merkel B.J."/>
            <person name="Hornburger P."/>
            <person name="Mueller R.-W."/>
            <person name="Bruemmer F."/>
            <person name="Labrenz M."/>
            <person name="Spormann A.M."/>
            <person name="Op den Camp H."/>
            <person name="Overmann J."/>
            <person name="Amann R."/>
            <person name="Jetten M.S.M."/>
            <person name="Mascher T."/>
            <person name="Medema M.H."/>
            <person name="Devos D.P."/>
            <person name="Kaster A.-K."/>
            <person name="Ovreas L."/>
            <person name="Rohde M."/>
            <person name="Galperin M.Y."/>
            <person name="Jogler C."/>
        </authorList>
    </citation>
    <scope>NUCLEOTIDE SEQUENCE [LARGE SCALE GENOMIC DNA]</scope>
    <source>
        <strain evidence="3 4">Pan44</strain>
    </source>
</reference>
<feature type="transmembrane region" description="Helical" evidence="2">
    <location>
        <begin position="50"/>
        <end position="69"/>
    </location>
</feature>
<dbReference type="AlphaFoldDB" id="A0A517SB17"/>
<feature type="transmembrane region" description="Helical" evidence="2">
    <location>
        <begin position="185"/>
        <end position="205"/>
    </location>
</feature>
<feature type="transmembrane region" description="Helical" evidence="2">
    <location>
        <begin position="316"/>
        <end position="337"/>
    </location>
</feature>
<feature type="transmembrane region" description="Helical" evidence="2">
    <location>
        <begin position="256"/>
        <end position="274"/>
    </location>
</feature>
<accession>A0A517SB17</accession>
<keyword evidence="1" id="KW-0620">Polyamine biosynthesis</keyword>
<feature type="transmembrane region" description="Helical" evidence="2">
    <location>
        <begin position="152"/>
        <end position="173"/>
    </location>
</feature>
<sequence length="699" mass="76461">MTADTSGHGSSTIGRFFFATTVLLSAFLLFQVQPLLGKYILPWFGGSPAVWTTAMLFFQVTLFAGYAYAHGVVRFLPTTAQAGLHVGLLATACLLLPIVPDESWKGRDAENPTGVIFALLAFTVGLPYLALSATGPLLQAWYHAWKADGSPYRLYALSNAGSLAGLLTYPLLVEPSWRLRTQANLWSLGFGVFAGCCAVTAFVVAQSRRQARQQENVVGPLPTVTWLNRASWLGLSMLGSVLLLATTNHVCQDVAVFPFLWVIPLALYLLTFIICFDRPQWYARKWVAALAVMWLLATESSHVIEQTFQTRLGIVPLVILSFGTLCLGCMVCHGELVRRAPPPARLTEFYLFMSAGGALGGLFVSLVAPAVFDAFWEWPLGIATCVLVALLAVWDEFKPAGTETSGQWMGRSAIAMITGGLVLIQIAQSSLNRRPAIFAERNFYGVVTVSDEPPSAGDDAVRMMINGGIQHGRQYLDENRRRAPLAYYGANTGVGQVLNARKQRPGLKVGVVGLGVGTLATFAEPGHVYRFYEINPIVDVAAREYFTYLGDCLGQEETIIGDARLVLEREEPQHFDVLVLDAFSGDAVPAHLLTKEAFDIYLRHLNPDGVIVVHITNTYLTLDPVVLALADHSGLTGVRVETTQDAKARQERTCYMVLSRDRSQLADIQGEPFPSSPRTDAQHLWSDDFSDLLSVLKRG</sequence>
<dbReference type="NCBIfam" id="NF037959">
    <property type="entry name" value="MFS_SpdSyn"/>
    <property type="match status" value="1"/>
</dbReference>
<feature type="transmembrane region" description="Helical" evidence="2">
    <location>
        <begin position="81"/>
        <end position="100"/>
    </location>
</feature>
<dbReference type="Gene3D" id="3.40.50.150">
    <property type="entry name" value="Vaccinia Virus protein VP39"/>
    <property type="match status" value="1"/>
</dbReference>
<dbReference type="KEGG" id="ccos:Pan44_13470"/>
<keyword evidence="2" id="KW-0812">Transmembrane</keyword>
<evidence type="ECO:0000256" key="2">
    <source>
        <dbReference type="SAM" id="Phobius"/>
    </source>
</evidence>
<feature type="transmembrane region" description="Helical" evidence="2">
    <location>
        <begin position="409"/>
        <end position="427"/>
    </location>
</feature>
<feature type="transmembrane region" description="Helical" evidence="2">
    <location>
        <begin position="112"/>
        <end position="131"/>
    </location>
</feature>
<feature type="transmembrane region" description="Helical" evidence="2">
    <location>
        <begin position="226"/>
        <end position="244"/>
    </location>
</feature>
<dbReference type="PANTHER" id="PTHR43317">
    <property type="entry name" value="THERMOSPERMINE SYNTHASE ACAULIS5"/>
    <property type="match status" value="1"/>
</dbReference>
<evidence type="ECO:0000313" key="4">
    <source>
        <dbReference type="Proteomes" id="UP000315700"/>
    </source>
</evidence>
<name>A0A517SB17_9PLAN</name>
<keyword evidence="4" id="KW-1185">Reference proteome</keyword>
<dbReference type="InterPro" id="IPR029063">
    <property type="entry name" value="SAM-dependent_MTases_sf"/>
</dbReference>
<organism evidence="3 4">
    <name type="scientific">Caulifigura coniformis</name>
    <dbReference type="NCBI Taxonomy" id="2527983"/>
    <lineage>
        <taxon>Bacteria</taxon>
        <taxon>Pseudomonadati</taxon>
        <taxon>Planctomycetota</taxon>
        <taxon>Planctomycetia</taxon>
        <taxon>Planctomycetales</taxon>
        <taxon>Planctomycetaceae</taxon>
        <taxon>Caulifigura</taxon>
    </lineage>
</organism>
<dbReference type="GO" id="GO:0006596">
    <property type="term" value="P:polyamine biosynthetic process"/>
    <property type="evidence" value="ECO:0007669"/>
    <property type="project" value="UniProtKB-KW"/>
</dbReference>
<dbReference type="InParanoid" id="A0A517SB17"/>
<protein>
    <submittedName>
        <fullName evidence="3">Spermidine synthase</fullName>
    </submittedName>
</protein>
<evidence type="ECO:0000256" key="1">
    <source>
        <dbReference type="ARBA" id="ARBA00023115"/>
    </source>
</evidence>
<dbReference type="Proteomes" id="UP000315700">
    <property type="component" value="Chromosome"/>
</dbReference>
<evidence type="ECO:0000313" key="3">
    <source>
        <dbReference type="EMBL" id="QDT53331.1"/>
    </source>
</evidence>